<name>A0A3P6CN75_BRACM</name>
<dbReference type="InterPro" id="IPR027417">
    <property type="entry name" value="P-loop_NTPase"/>
</dbReference>
<dbReference type="AlphaFoldDB" id="A0A3P6CN75"/>
<dbReference type="PANTHER" id="PTHR24222">
    <property type="entry name" value="ABC TRANSPORTER B FAMILY"/>
    <property type="match status" value="1"/>
</dbReference>
<gene>
    <name evidence="2" type="ORF">BRAA04T16692Z</name>
    <name evidence="1" type="ORF">BRAPAZ1V2_A04P11270.2</name>
</gene>
<dbReference type="EMBL" id="LS974620">
    <property type="protein sequence ID" value="CAG7906226.1"/>
    <property type="molecule type" value="Genomic_DNA"/>
</dbReference>
<protein>
    <submittedName>
        <fullName evidence="1">Uncharacterized protein</fullName>
    </submittedName>
</protein>
<dbReference type="Gramene" id="A04p11270.2_BraZ1">
    <property type="protein sequence ID" value="A04p11270.2_BraZ1.CDS"/>
    <property type="gene ID" value="A04g11270.2_BraZ1"/>
</dbReference>
<sequence length="88" mass="10056">MKWQGKKTRRGYNTMVGESRVQLSGGQAGKIRDWPYPEHVVHEALDGLWLTEPLGWWVVAHRLSTIKNAYVIDLVKNCIVEKGKHESA</sequence>
<dbReference type="SUPFAM" id="SSF52540">
    <property type="entry name" value="P-loop containing nucleoside triphosphate hydrolases"/>
    <property type="match status" value="1"/>
</dbReference>
<evidence type="ECO:0000313" key="1">
    <source>
        <dbReference type="EMBL" id="CAG7906226.1"/>
    </source>
</evidence>
<proteinExistence type="predicted"/>
<dbReference type="EMBL" id="LR031576">
    <property type="protein sequence ID" value="VDD11895.1"/>
    <property type="molecule type" value="Genomic_DNA"/>
</dbReference>
<accession>A0A3P6CN75</accession>
<evidence type="ECO:0000313" key="2">
    <source>
        <dbReference type="EMBL" id="VDD11895.1"/>
    </source>
</evidence>
<organism evidence="2">
    <name type="scientific">Brassica campestris</name>
    <name type="common">Field mustard</name>
    <dbReference type="NCBI Taxonomy" id="3711"/>
    <lineage>
        <taxon>Eukaryota</taxon>
        <taxon>Viridiplantae</taxon>
        <taxon>Streptophyta</taxon>
        <taxon>Embryophyta</taxon>
        <taxon>Tracheophyta</taxon>
        <taxon>Spermatophyta</taxon>
        <taxon>Magnoliopsida</taxon>
        <taxon>eudicotyledons</taxon>
        <taxon>Gunneridae</taxon>
        <taxon>Pentapetalae</taxon>
        <taxon>rosids</taxon>
        <taxon>malvids</taxon>
        <taxon>Brassicales</taxon>
        <taxon>Brassicaceae</taxon>
        <taxon>Brassiceae</taxon>
        <taxon>Brassica</taxon>
    </lineage>
</organism>
<dbReference type="PANTHER" id="PTHR24222:SF76">
    <property type="entry name" value="MYCOBACTIN IMPORT ATP-BINDING_PERMEASE PROTEIN IRTB"/>
    <property type="match status" value="1"/>
</dbReference>
<reference evidence="2" key="1">
    <citation type="submission" date="2018-11" db="EMBL/GenBank/DDBJ databases">
        <authorList>
            <consortium name="Genoscope - CEA"/>
            <person name="William W."/>
        </authorList>
    </citation>
    <scope>NUCLEOTIDE SEQUENCE</scope>
</reference>
<dbReference type="Proteomes" id="UP000694005">
    <property type="component" value="Chromosome A04"/>
</dbReference>
<dbReference type="InterPro" id="IPR039421">
    <property type="entry name" value="Type_1_exporter"/>
</dbReference>